<gene>
    <name evidence="1" type="ORF">SDC9_206708</name>
</gene>
<protein>
    <submittedName>
        <fullName evidence="1">Uncharacterized protein</fullName>
    </submittedName>
</protein>
<name>A0A645J5U2_9ZZZZ</name>
<dbReference type="AlphaFoldDB" id="A0A645J5U2"/>
<comment type="caution">
    <text evidence="1">The sequence shown here is derived from an EMBL/GenBank/DDBJ whole genome shotgun (WGS) entry which is preliminary data.</text>
</comment>
<accession>A0A645J5U2</accession>
<sequence length="80" mass="8765">MYKLGMKKVMKEQKARNIEGGLNMVKFTALQCAELFIDKSLGCDKLGVTGDDIDSAIGDSIKLSVEILDKKTPVVDMKAE</sequence>
<proteinExistence type="predicted"/>
<organism evidence="1">
    <name type="scientific">bioreactor metagenome</name>
    <dbReference type="NCBI Taxonomy" id="1076179"/>
    <lineage>
        <taxon>unclassified sequences</taxon>
        <taxon>metagenomes</taxon>
        <taxon>ecological metagenomes</taxon>
    </lineage>
</organism>
<dbReference type="EMBL" id="VSSQ01132453">
    <property type="protein sequence ID" value="MPN58991.1"/>
    <property type="molecule type" value="Genomic_DNA"/>
</dbReference>
<evidence type="ECO:0000313" key="1">
    <source>
        <dbReference type="EMBL" id="MPN58991.1"/>
    </source>
</evidence>
<reference evidence="1" key="1">
    <citation type="submission" date="2019-08" db="EMBL/GenBank/DDBJ databases">
        <authorList>
            <person name="Kucharzyk K."/>
            <person name="Murdoch R.W."/>
            <person name="Higgins S."/>
            <person name="Loffler F."/>
        </authorList>
    </citation>
    <scope>NUCLEOTIDE SEQUENCE</scope>
</reference>